<dbReference type="Pfam" id="PF21982">
    <property type="entry name" value="RecX_HTH1"/>
    <property type="match status" value="1"/>
</dbReference>
<evidence type="ECO:0000256" key="3">
    <source>
        <dbReference type="ARBA" id="ARBA00018111"/>
    </source>
</evidence>
<comment type="function">
    <text evidence="5">Modulates RecA activity.</text>
</comment>
<evidence type="ECO:0000256" key="2">
    <source>
        <dbReference type="ARBA" id="ARBA00009695"/>
    </source>
</evidence>
<dbReference type="PANTHER" id="PTHR33602:SF1">
    <property type="entry name" value="REGULATORY PROTEIN RECX FAMILY PROTEIN"/>
    <property type="match status" value="1"/>
</dbReference>
<feature type="domain" description="RecX second three-helical" evidence="6">
    <location>
        <begin position="94"/>
        <end position="135"/>
    </location>
</feature>
<reference evidence="8 9" key="1">
    <citation type="submission" date="2017-08" db="EMBL/GenBank/DDBJ databases">
        <authorList>
            <person name="de Groot N.N."/>
        </authorList>
    </citation>
    <scope>NUCLEOTIDE SEQUENCE [LARGE SCALE GENOMIC DNA]</scope>
    <source>
        <strain evidence="8 9">NBT06-6</strain>
    </source>
</reference>
<evidence type="ECO:0000313" key="8">
    <source>
        <dbReference type="EMBL" id="PAJ69614.1"/>
    </source>
</evidence>
<dbReference type="Pfam" id="PF02631">
    <property type="entry name" value="RecX_HTH2"/>
    <property type="match status" value="1"/>
</dbReference>
<keyword evidence="4 5" id="KW-0963">Cytoplasm</keyword>
<comment type="subcellular location">
    <subcellularLocation>
        <location evidence="1 5">Cytoplasm</location>
    </subcellularLocation>
</comment>
<sequence>MAGPRDRGSAQPDPEKLERLKEAVEAYERGEGCNQLFDRTREEALAPVRKRALGLLDQRARSRDELRSRLLRAEFEPQLVEDVLDQLQGSGLLNDAAFAHEWVRQRAKRRGKSSRFLDRELQQKGVAQADRAEALAQLSEEDEEATARAVAEKKARQVKHRPDGRAEYDKVMRRIVGAMARRGFAEGMALRLGREVLEQRLAELEGE</sequence>
<evidence type="ECO:0000256" key="5">
    <source>
        <dbReference type="HAMAP-Rule" id="MF_01114"/>
    </source>
</evidence>
<dbReference type="InterPro" id="IPR053926">
    <property type="entry name" value="RecX_HTH_1st"/>
</dbReference>
<dbReference type="Proteomes" id="UP000215771">
    <property type="component" value="Unassembled WGS sequence"/>
</dbReference>
<evidence type="ECO:0000256" key="4">
    <source>
        <dbReference type="ARBA" id="ARBA00022490"/>
    </source>
</evidence>
<evidence type="ECO:0000313" key="9">
    <source>
        <dbReference type="Proteomes" id="UP000215771"/>
    </source>
</evidence>
<dbReference type="RefSeq" id="WP_095277288.1">
    <property type="nucleotide sequence ID" value="NZ_CP047655.1"/>
</dbReference>
<protein>
    <recommendedName>
        <fullName evidence="3 5">Regulatory protein RecX</fullName>
    </recommendedName>
</protein>
<evidence type="ECO:0000256" key="1">
    <source>
        <dbReference type="ARBA" id="ARBA00004496"/>
    </source>
</evidence>
<dbReference type="PANTHER" id="PTHR33602">
    <property type="entry name" value="REGULATORY PROTEIN RECX FAMILY PROTEIN"/>
    <property type="match status" value="1"/>
</dbReference>
<organism evidence="8 9">
    <name type="scientific">Corynebacterium hadale</name>
    <dbReference type="NCBI Taxonomy" id="2026255"/>
    <lineage>
        <taxon>Bacteria</taxon>
        <taxon>Bacillati</taxon>
        <taxon>Actinomycetota</taxon>
        <taxon>Actinomycetes</taxon>
        <taxon>Mycobacteriales</taxon>
        <taxon>Corynebacteriaceae</taxon>
        <taxon>Corynebacterium</taxon>
    </lineage>
</organism>
<dbReference type="Gene3D" id="1.10.10.10">
    <property type="entry name" value="Winged helix-like DNA-binding domain superfamily/Winged helix DNA-binding domain"/>
    <property type="match status" value="2"/>
</dbReference>
<dbReference type="HAMAP" id="MF_01114">
    <property type="entry name" value="RecX"/>
    <property type="match status" value="1"/>
</dbReference>
<comment type="caution">
    <text evidence="8">The sequence shown here is derived from an EMBL/GenBank/DDBJ whole genome shotgun (WGS) entry which is preliminary data.</text>
</comment>
<dbReference type="GO" id="GO:0006282">
    <property type="term" value="P:regulation of DNA repair"/>
    <property type="evidence" value="ECO:0007669"/>
    <property type="project" value="UniProtKB-UniRule"/>
</dbReference>
<accession>A0A269PCL0</accession>
<evidence type="ECO:0000259" key="7">
    <source>
        <dbReference type="Pfam" id="PF21982"/>
    </source>
</evidence>
<dbReference type="NCBIfam" id="NF001059">
    <property type="entry name" value="PRK00117.4-3"/>
    <property type="match status" value="1"/>
</dbReference>
<dbReference type="InterPro" id="IPR003783">
    <property type="entry name" value="Regulatory_RecX"/>
</dbReference>
<name>A0A269PCL0_9CORY</name>
<feature type="domain" description="RecX first three-helical" evidence="7">
    <location>
        <begin position="50"/>
        <end position="87"/>
    </location>
</feature>
<dbReference type="EMBL" id="NQMQ01000013">
    <property type="protein sequence ID" value="PAJ69614.1"/>
    <property type="molecule type" value="Genomic_DNA"/>
</dbReference>
<dbReference type="AlphaFoldDB" id="A0A269PCL0"/>
<gene>
    <name evidence="5" type="primary">recX</name>
    <name evidence="8" type="ORF">CIG21_06785</name>
</gene>
<comment type="similarity">
    <text evidence="2 5">Belongs to the RecX family.</text>
</comment>
<dbReference type="GO" id="GO:0005737">
    <property type="term" value="C:cytoplasm"/>
    <property type="evidence" value="ECO:0007669"/>
    <property type="project" value="UniProtKB-SubCell"/>
</dbReference>
<proteinExistence type="inferred from homology"/>
<evidence type="ECO:0000259" key="6">
    <source>
        <dbReference type="Pfam" id="PF02631"/>
    </source>
</evidence>
<dbReference type="InterPro" id="IPR036388">
    <property type="entry name" value="WH-like_DNA-bd_sf"/>
</dbReference>
<dbReference type="InterPro" id="IPR053924">
    <property type="entry name" value="RecX_HTH_2nd"/>
</dbReference>